<name>A0A2H3E9Y0_ARMGA</name>
<organism evidence="1 2">
    <name type="scientific">Armillaria gallica</name>
    <name type="common">Bulbous honey fungus</name>
    <name type="synonym">Armillaria bulbosa</name>
    <dbReference type="NCBI Taxonomy" id="47427"/>
    <lineage>
        <taxon>Eukaryota</taxon>
        <taxon>Fungi</taxon>
        <taxon>Dikarya</taxon>
        <taxon>Basidiomycota</taxon>
        <taxon>Agaricomycotina</taxon>
        <taxon>Agaricomycetes</taxon>
        <taxon>Agaricomycetidae</taxon>
        <taxon>Agaricales</taxon>
        <taxon>Marasmiineae</taxon>
        <taxon>Physalacriaceae</taxon>
        <taxon>Armillaria</taxon>
    </lineage>
</organism>
<evidence type="ECO:0000313" key="1">
    <source>
        <dbReference type="EMBL" id="PBK98167.1"/>
    </source>
</evidence>
<reference evidence="2" key="1">
    <citation type="journal article" date="2017" name="Nat. Ecol. Evol.">
        <title>Genome expansion and lineage-specific genetic innovations in the forest pathogenic fungi Armillaria.</title>
        <authorList>
            <person name="Sipos G."/>
            <person name="Prasanna A.N."/>
            <person name="Walter M.C."/>
            <person name="O'Connor E."/>
            <person name="Balint B."/>
            <person name="Krizsan K."/>
            <person name="Kiss B."/>
            <person name="Hess J."/>
            <person name="Varga T."/>
            <person name="Slot J."/>
            <person name="Riley R."/>
            <person name="Boka B."/>
            <person name="Rigling D."/>
            <person name="Barry K."/>
            <person name="Lee J."/>
            <person name="Mihaltcheva S."/>
            <person name="LaButti K."/>
            <person name="Lipzen A."/>
            <person name="Waldron R."/>
            <person name="Moloney N.M."/>
            <person name="Sperisen C."/>
            <person name="Kredics L."/>
            <person name="Vagvoelgyi C."/>
            <person name="Patrignani A."/>
            <person name="Fitzpatrick D."/>
            <person name="Nagy I."/>
            <person name="Doyle S."/>
            <person name="Anderson J.B."/>
            <person name="Grigoriev I.V."/>
            <person name="Gueldener U."/>
            <person name="Muensterkoetter M."/>
            <person name="Nagy L.G."/>
        </authorList>
    </citation>
    <scope>NUCLEOTIDE SEQUENCE [LARGE SCALE GENOMIC DNA]</scope>
    <source>
        <strain evidence="2">Ar21-2</strain>
    </source>
</reference>
<sequence length="84" mass="9618">MVAWSASTRPRYLATRTGWRALLSTLTLSNTSLFRAVQHAYTSDIVAAVYFSDSCPISPSRRFQNDRISSCRYSLWERIQVNDP</sequence>
<proteinExistence type="predicted"/>
<keyword evidence="2" id="KW-1185">Reference proteome</keyword>
<dbReference type="EMBL" id="KZ293648">
    <property type="protein sequence ID" value="PBK98167.1"/>
    <property type="molecule type" value="Genomic_DNA"/>
</dbReference>
<dbReference type="AlphaFoldDB" id="A0A2H3E9Y0"/>
<accession>A0A2H3E9Y0</accession>
<gene>
    <name evidence="1" type="ORF">ARMGADRAFT_569295</name>
</gene>
<evidence type="ECO:0000313" key="2">
    <source>
        <dbReference type="Proteomes" id="UP000217790"/>
    </source>
</evidence>
<protein>
    <submittedName>
        <fullName evidence="1">Uncharacterized protein</fullName>
    </submittedName>
</protein>
<dbReference type="Proteomes" id="UP000217790">
    <property type="component" value="Unassembled WGS sequence"/>
</dbReference>
<dbReference type="InParanoid" id="A0A2H3E9Y0"/>